<keyword evidence="3" id="KW-1185">Reference proteome</keyword>
<evidence type="ECO:0000313" key="3">
    <source>
        <dbReference type="Proteomes" id="UP000028990"/>
    </source>
</evidence>
<feature type="compositionally biased region" description="Basic and acidic residues" evidence="1">
    <location>
        <begin position="1"/>
        <end position="19"/>
    </location>
</feature>
<name>A0A091DGC6_FUKDA</name>
<sequence length="251" mass="26834">MAEFSPKHEHSRVSREQKSRSSTRFIVKVAGKREGGDQHWVLRHEGAVLLGLGHLLAPSACGDQQLLARLEQENLMTTEELLDCRLCCWPGTGRGEEEVAIPGTTHLLQCWGSTSNPCKGDFGMTVSDTSELSRFALTQRTSQPNSFPEFMGLGRDGGAPPSNCCSSAQGNTAQLPGQRVQSPGVLIRNSASISCLANTSSSGRSSGGKGCGWLHGKATGFQRPTEPRRDSHELAGTLAVSKNAQATDLCQ</sequence>
<evidence type="ECO:0000256" key="1">
    <source>
        <dbReference type="SAM" id="MobiDB-lite"/>
    </source>
</evidence>
<reference evidence="2 3" key="1">
    <citation type="submission" date="2013-11" db="EMBL/GenBank/DDBJ databases">
        <title>The Damaraland mole rat (Fukomys damarensis) genome and evolution of African mole rats.</title>
        <authorList>
            <person name="Gladyshev V.N."/>
            <person name="Fang X."/>
        </authorList>
    </citation>
    <scope>NUCLEOTIDE SEQUENCE [LARGE SCALE GENOMIC DNA]</scope>
    <source>
        <tissue evidence="2">Liver</tissue>
    </source>
</reference>
<dbReference type="AlphaFoldDB" id="A0A091DGC6"/>
<evidence type="ECO:0000313" key="2">
    <source>
        <dbReference type="EMBL" id="KFO29315.1"/>
    </source>
</evidence>
<feature type="region of interest" description="Disordered" evidence="1">
    <location>
        <begin position="1"/>
        <end position="20"/>
    </location>
</feature>
<organism evidence="2 3">
    <name type="scientific">Fukomys damarensis</name>
    <name type="common">Damaraland mole rat</name>
    <name type="synonym">Cryptomys damarensis</name>
    <dbReference type="NCBI Taxonomy" id="885580"/>
    <lineage>
        <taxon>Eukaryota</taxon>
        <taxon>Metazoa</taxon>
        <taxon>Chordata</taxon>
        <taxon>Craniata</taxon>
        <taxon>Vertebrata</taxon>
        <taxon>Euteleostomi</taxon>
        <taxon>Mammalia</taxon>
        <taxon>Eutheria</taxon>
        <taxon>Euarchontoglires</taxon>
        <taxon>Glires</taxon>
        <taxon>Rodentia</taxon>
        <taxon>Hystricomorpha</taxon>
        <taxon>Bathyergidae</taxon>
        <taxon>Fukomys</taxon>
    </lineage>
</organism>
<dbReference type="Proteomes" id="UP000028990">
    <property type="component" value="Unassembled WGS sequence"/>
</dbReference>
<dbReference type="EMBL" id="KN122609">
    <property type="protein sequence ID" value="KFO29315.1"/>
    <property type="molecule type" value="Genomic_DNA"/>
</dbReference>
<protein>
    <submittedName>
        <fullName evidence="2">Uncharacterized protein</fullName>
    </submittedName>
</protein>
<gene>
    <name evidence="2" type="ORF">H920_09262</name>
</gene>
<accession>A0A091DGC6</accession>
<proteinExistence type="predicted"/>